<dbReference type="PANTHER" id="PTHR11986">
    <property type="entry name" value="AMINOTRANSFERASE CLASS III"/>
    <property type="match status" value="1"/>
</dbReference>
<name>A0A0F9PSW2_9ZZZZ</name>
<evidence type="ECO:0000256" key="4">
    <source>
        <dbReference type="ARBA" id="ARBA00022679"/>
    </source>
</evidence>
<keyword evidence="3" id="KW-0032">Aminotransferase</keyword>
<dbReference type="Gene3D" id="3.90.1150.10">
    <property type="entry name" value="Aspartate Aminotransferase, domain 1"/>
    <property type="match status" value="1"/>
</dbReference>
<dbReference type="NCBIfam" id="NF005993">
    <property type="entry name" value="PRK08117.1"/>
    <property type="match status" value="1"/>
</dbReference>
<gene>
    <name evidence="6" type="ORF">LCGC14_1100020</name>
</gene>
<dbReference type="Gene3D" id="3.40.640.10">
    <property type="entry name" value="Type I PLP-dependent aspartate aminotransferase-like (Major domain)"/>
    <property type="match status" value="1"/>
</dbReference>
<dbReference type="CDD" id="cd00610">
    <property type="entry name" value="OAT_like"/>
    <property type="match status" value="1"/>
</dbReference>
<dbReference type="InterPro" id="IPR015424">
    <property type="entry name" value="PyrdxlP-dep_Trfase"/>
</dbReference>
<organism evidence="6">
    <name type="scientific">marine sediment metagenome</name>
    <dbReference type="NCBI Taxonomy" id="412755"/>
    <lineage>
        <taxon>unclassified sequences</taxon>
        <taxon>metagenomes</taxon>
        <taxon>ecological metagenomes</taxon>
    </lineage>
</organism>
<evidence type="ECO:0000256" key="2">
    <source>
        <dbReference type="ARBA" id="ARBA00008954"/>
    </source>
</evidence>
<dbReference type="SUPFAM" id="SSF53383">
    <property type="entry name" value="PLP-dependent transferases"/>
    <property type="match status" value="1"/>
</dbReference>
<dbReference type="FunFam" id="3.40.640.10:FF:000013">
    <property type="entry name" value="4-aminobutyrate aminotransferase"/>
    <property type="match status" value="1"/>
</dbReference>
<dbReference type="GO" id="GO:0042802">
    <property type="term" value="F:identical protein binding"/>
    <property type="evidence" value="ECO:0007669"/>
    <property type="project" value="TreeGrafter"/>
</dbReference>
<comment type="caution">
    <text evidence="6">The sequence shown here is derived from an EMBL/GenBank/DDBJ whole genome shotgun (WGS) entry which is preliminary data.</text>
</comment>
<evidence type="ECO:0000256" key="1">
    <source>
        <dbReference type="ARBA" id="ARBA00001933"/>
    </source>
</evidence>
<dbReference type="EMBL" id="LAZR01004948">
    <property type="protein sequence ID" value="KKN04181.1"/>
    <property type="molecule type" value="Genomic_DNA"/>
</dbReference>
<accession>A0A0F9PSW2</accession>
<dbReference type="InterPro" id="IPR015421">
    <property type="entry name" value="PyrdxlP-dep_Trfase_major"/>
</dbReference>
<dbReference type="AlphaFoldDB" id="A0A0F9PSW2"/>
<dbReference type="InterPro" id="IPR050103">
    <property type="entry name" value="Class-III_PLP-dep_AT"/>
</dbReference>
<keyword evidence="4" id="KW-0808">Transferase</keyword>
<keyword evidence="5" id="KW-0663">Pyridoxal phosphate</keyword>
<dbReference type="InterPro" id="IPR049704">
    <property type="entry name" value="Aminotrans_3_PPA_site"/>
</dbReference>
<dbReference type="GO" id="GO:0008483">
    <property type="term" value="F:transaminase activity"/>
    <property type="evidence" value="ECO:0007669"/>
    <property type="project" value="UniProtKB-KW"/>
</dbReference>
<reference evidence="6" key="1">
    <citation type="journal article" date="2015" name="Nature">
        <title>Complex archaea that bridge the gap between prokaryotes and eukaryotes.</title>
        <authorList>
            <person name="Spang A."/>
            <person name="Saw J.H."/>
            <person name="Jorgensen S.L."/>
            <person name="Zaremba-Niedzwiedzka K."/>
            <person name="Martijn J."/>
            <person name="Lind A.E."/>
            <person name="van Eijk R."/>
            <person name="Schleper C."/>
            <person name="Guy L."/>
            <person name="Ettema T.J."/>
        </authorList>
    </citation>
    <scope>NUCLEOTIDE SEQUENCE</scope>
</reference>
<dbReference type="PIRSF" id="PIRSF000521">
    <property type="entry name" value="Transaminase_4ab_Lys_Orn"/>
    <property type="match status" value="1"/>
</dbReference>
<comment type="similarity">
    <text evidence="2">Belongs to the class-III pyridoxal-phosphate-dependent aminotransferase family.</text>
</comment>
<protein>
    <submittedName>
        <fullName evidence="6">Uncharacterized protein</fullName>
    </submittedName>
</protein>
<comment type="cofactor">
    <cofactor evidence="1">
        <name>pyridoxal 5'-phosphate</name>
        <dbReference type="ChEBI" id="CHEBI:597326"/>
    </cofactor>
</comment>
<dbReference type="Pfam" id="PF00202">
    <property type="entry name" value="Aminotran_3"/>
    <property type="match status" value="1"/>
</dbReference>
<dbReference type="InterPro" id="IPR005814">
    <property type="entry name" value="Aminotrans_3"/>
</dbReference>
<dbReference type="InterPro" id="IPR015422">
    <property type="entry name" value="PyrdxlP-dep_Trfase_small"/>
</dbReference>
<dbReference type="GO" id="GO:0030170">
    <property type="term" value="F:pyridoxal phosphate binding"/>
    <property type="evidence" value="ECO:0007669"/>
    <property type="project" value="InterPro"/>
</dbReference>
<evidence type="ECO:0000256" key="3">
    <source>
        <dbReference type="ARBA" id="ARBA00022576"/>
    </source>
</evidence>
<proteinExistence type="inferred from homology"/>
<evidence type="ECO:0000313" key="6">
    <source>
        <dbReference type="EMBL" id="KKN04181.1"/>
    </source>
</evidence>
<evidence type="ECO:0000256" key="5">
    <source>
        <dbReference type="ARBA" id="ARBA00022898"/>
    </source>
</evidence>
<sequence>MKESNKPFDTLVKNIDNLLAPCLAQDWPNLPIDRAEGCYIYGRDGRKYIDFLAGFGACNVGHNHPRVVAAAQAQLSKMIHTAIGVTNYESLLYLAEELGKIVPGESNVFFFGNSGAEAVDGALKLARYYTRRRGIISFIGGFHGRSVGGTSVSTSKAKYRTGYGSLLPDVYFAPFPYPFRSKTPESPEECSQAALNALLNVFEYIIEPEEVAALLVEPVQGEGGYIIPPQSWLAELRKICDKYGILLVFDEVQTGFGRTGQWFAADTFNIQPDIFAIAKAIANGLPLGATAARAEIMKAWGPVSHGTTCGGNPVSCAAALAVLEIIKEENLLENARKQGTYMLDKLQDLKTKAPIIGDVRGVGLMTAAEFVKPDTDKEPNTEAARRVLQIALDKGLLLYPCGHWNQTIRLVPALNVTQDQIDEGFNIFTEAVLEVQKGQ</sequence>
<dbReference type="PROSITE" id="PS00600">
    <property type="entry name" value="AA_TRANSFER_CLASS_3"/>
    <property type="match status" value="1"/>
</dbReference>